<feature type="domain" description="HD" evidence="10">
    <location>
        <begin position="481"/>
        <end position="603"/>
    </location>
</feature>
<reference evidence="11 12" key="1">
    <citation type="submission" date="2016-12" db="EMBL/GenBank/DDBJ databases">
        <authorList>
            <person name="Song W.-J."/>
            <person name="Kurnit D.M."/>
        </authorList>
    </citation>
    <scope>NUCLEOTIDE SEQUENCE [LARGE SCALE GENOMIC DNA]</scope>
    <source>
        <strain evidence="11 12">IMCC3135</strain>
    </source>
</reference>
<comment type="domain">
    <text evidence="8">Has four distinct domains: an N-terminal nucleotidyltransferase (NT) domain responsible for UTase activity, a central HD domain that encodes UR activity, and two C-terminal ACT domains that seem to have a role in glutamine sensing.</text>
</comment>
<dbReference type="Pfam" id="PF01966">
    <property type="entry name" value="HD"/>
    <property type="match status" value="1"/>
</dbReference>
<dbReference type="SUPFAM" id="SSF55021">
    <property type="entry name" value="ACT-like"/>
    <property type="match status" value="2"/>
</dbReference>
<dbReference type="Pfam" id="PF01842">
    <property type="entry name" value="ACT"/>
    <property type="match status" value="1"/>
</dbReference>
<organism evidence="11 12">
    <name type="scientific">Granulosicoccus antarcticus IMCC3135</name>
    <dbReference type="NCBI Taxonomy" id="1192854"/>
    <lineage>
        <taxon>Bacteria</taxon>
        <taxon>Pseudomonadati</taxon>
        <taxon>Pseudomonadota</taxon>
        <taxon>Gammaproteobacteria</taxon>
        <taxon>Chromatiales</taxon>
        <taxon>Granulosicoccaceae</taxon>
        <taxon>Granulosicoccus</taxon>
    </lineage>
</organism>
<dbReference type="NCBIfam" id="TIGR01693">
    <property type="entry name" value="UTase_glnD"/>
    <property type="match status" value="1"/>
</dbReference>
<evidence type="ECO:0000313" key="12">
    <source>
        <dbReference type="Proteomes" id="UP000250079"/>
    </source>
</evidence>
<gene>
    <name evidence="8 11" type="primary">glnD</name>
    <name evidence="11" type="ORF">IMCC3135_25540</name>
</gene>
<feature type="domain" description="ACT" evidence="9">
    <location>
        <begin position="831"/>
        <end position="899"/>
    </location>
</feature>
<dbReference type="GO" id="GO:0008773">
    <property type="term" value="F:[protein-PII] uridylyltransferase activity"/>
    <property type="evidence" value="ECO:0007669"/>
    <property type="project" value="UniProtKB-UniRule"/>
</dbReference>
<dbReference type="PIRSF" id="PIRSF006288">
    <property type="entry name" value="PII_uridyltransf"/>
    <property type="match status" value="1"/>
</dbReference>
<protein>
    <recommendedName>
        <fullName evidence="8">Bifunctional uridylyltransferase/uridylyl-removing enzyme</fullName>
        <shortName evidence="8">UTase/UR</shortName>
    </recommendedName>
    <alternativeName>
        <fullName evidence="8">Bifunctional [protein-PII] modification enzyme</fullName>
    </alternativeName>
    <alternativeName>
        <fullName evidence="8">Bifunctional nitrogen sensor protein</fullName>
    </alternativeName>
    <domain>
        <recommendedName>
            <fullName evidence="8">[Protein-PII] uridylyltransferase</fullName>
            <shortName evidence="8">PII uridylyltransferase</shortName>
            <shortName evidence="8">UTase</shortName>
            <ecNumber evidence="8">2.7.7.59</ecNumber>
        </recommendedName>
    </domain>
    <domain>
        <recommendedName>
            <fullName evidence="8">[Protein-PII]-UMP uridylyl-removing enzyme</fullName>
            <shortName evidence="8">UR</shortName>
            <ecNumber evidence="8">3.1.4.-</ecNumber>
        </recommendedName>
    </domain>
</protein>
<dbReference type="Pfam" id="PF08335">
    <property type="entry name" value="GlnD_UR_UTase"/>
    <property type="match status" value="1"/>
</dbReference>
<comment type="cofactor">
    <cofactor evidence="8">
        <name>Mg(2+)</name>
        <dbReference type="ChEBI" id="CHEBI:18420"/>
    </cofactor>
</comment>
<dbReference type="PROSITE" id="PS51671">
    <property type="entry name" value="ACT"/>
    <property type="match status" value="2"/>
</dbReference>
<dbReference type="SUPFAM" id="SSF81301">
    <property type="entry name" value="Nucleotidyltransferase"/>
    <property type="match status" value="1"/>
</dbReference>
<evidence type="ECO:0000256" key="8">
    <source>
        <dbReference type="HAMAP-Rule" id="MF_00277"/>
    </source>
</evidence>
<evidence type="ECO:0000256" key="1">
    <source>
        <dbReference type="ARBA" id="ARBA00022679"/>
    </source>
</evidence>
<evidence type="ECO:0000256" key="4">
    <source>
        <dbReference type="ARBA" id="ARBA00022801"/>
    </source>
</evidence>
<dbReference type="CDD" id="cd00077">
    <property type="entry name" value="HDc"/>
    <property type="match status" value="1"/>
</dbReference>
<dbReference type="InterPro" id="IPR013546">
    <property type="entry name" value="PII_UdlTrfase/GS_AdlTrfase"/>
</dbReference>
<dbReference type="InterPro" id="IPR003607">
    <property type="entry name" value="HD/PDEase_dom"/>
</dbReference>
<feature type="domain" description="ACT" evidence="9">
    <location>
        <begin position="723"/>
        <end position="800"/>
    </location>
</feature>
<comment type="similarity">
    <text evidence="8">Belongs to the GlnD family.</text>
</comment>
<accession>A0A2Z2P1N0</accession>
<dbReference type="Pfam" id="PF01909">
    <property type="entry name" value="NTP_transf_2"/>
    <property type="match status" value="1"/>
</dbReference>
<dbReference type="GO" id="GO:0006808">
    <property type="term" value="P:regulation of nitrogen utilization"/>
    <property type="evidence" value="ECO:0007669"/>
    <property type="project" value="UniProtKB-UniRule"/>
</dbReference>
<keyword evidence="5 8" id="KW-0460">Magnesium</keyword>
<dbReference type="Gene3D" id="1.10.3090.10">
    <property type="entry name" value="cca-adding enzyme, domain 2"/>
    <property type="match status" value="1"/>
</dbReference>
<dbReference type="GO" id="GO:0008893">
    <property type="term" value="F:guanosine-3',5'-bis(diphosphate) 3'-diphosphatase activity"/>
    <property type="evidence" value="ECO:0007669"/>
    <property type="project" value="UniProtKB-EC"/>
</dbReference>
<dbReference type="RefSeq" id="WP_088920117.1">
    <property type="nucleotide sequence ID" value="NZ_CP018632.1"/>
</dbReference>
<comment type="catalytic activity">
    <reaction evidence="8">
        <text>[protein-PII]-L-tyrosine + UTP = [protein-PII]-uridylyl-L-tyrosine + diphosphate</text>
        <dbReference type="Rhea" id="RHEA:13673"/>
        <dbReference type="Rhea" id="RHEA-COMP:12147"/>
        <dbReference type="Rhea" id="RHEA-COMP:12148"/>
        <dbReference type="ChEBI" id="CHEBI:33019"/>
        <dbReference type="ChEBI" id="CHEBI:46398"/>
        <dbReference type="ChEBI" id="CHEBI:46858"/>
        <dbReference type="ChEBI" id="CHEBI:90602"/>
        <dbReference type="EC" id="2.7.7.59"/>
    </reaction>
</comment>
<evidence type="ECO:0000259" key="9">
    <source>
        <dbReference type="PROSITE" id="PS51671"/>
    </source>
</evidence>
<evidence type="ECO:0000256" key="6">
    <source>
        <dbReference type="ARBA" id="ARBA00023268"/>
    </source>
</evidence>
<dbReference type="CDD" id="cd04900">
    <property type="entry name" value="ACT_UUR-like_1"/>
    <property type="match status" value="1"/>
</dbReference>
<keyword evidence="6 8" id="KW-0511">Multifunctional enzyme</keyword>
<evidence type="ECO:0000256" key="7">
    <source>
        <dbReference type="ARBA" id="ARBA00047968"/>
    </source>
</evidence>
<dbReference type="SUPFAM" id="SSF109604">
    <property type="entry name" value="HD-domain/PDEase-like"/>
    <property type="match status" value="1"/>
</dbReference>
<dbReference type="PANTHER" id="PTHR47320:SF1">
    <property type="entry name" value="BIFUNCTIONAL URIDYLYLTRANSFERASE_URIDYLYL-REMOVING ENZYME"/>
    <property type="match status" value="1"/>
</dbReference>
<dbReference type="Gene3D" id="3.30.460.10">
    <property type="entry name" value="Beta Polymerase, domain 2"/>
    <property type="match status" value="1"/>
</dbReference>
<dbReference type="InterPro" id="IPR002934">
    <property type="entry name" value="Polymerase_NTP_transf_dom"/>
</dbReference>
<dbReference type="AlphaFoldDB" id="A0A2Z2P1N0"/>
<dbReference type="InterPro" id="IPR006674">
    <property type="entry name" value="HD_domain"/>
</dbReference>
<dbReference type="EMBL" id="CP018632">
    <property type="protein sequence ID" value="ASJ75170.1"/>
    <property type="molecule type" value="Genomic_DNA"/>
</dbReference>
<dbReference type="EC" id="3.1.4.-" evidence="8"/>
<dbReference type="PROSITE" id="PS51831">
    <property type="entry name" value="HD"/>
    <property type="match status" value="1"/>
</dbReference>
<dbReference type="InterPro" id="IPR045865">
    <property type="entry name" value="ACT-like_dom_sf"/>
</dbReference>
<name>A0A2Z2P1N0_9GAMM</name>
<dbReference type="KEGG" id="gai:IMCC3135_25540"/>
<dbReference type="InterPro" id="IPR010043">
    <property type="entry name" value="UTase/UR"/>
</dbReference>
<proteinExistence type="inferred from homology"/>
<dbReference type="CDD" id="cd05401">
    <property type="entry name" value="NT_GlnE_GlnD_like"/>
    <property type="match status" value="1"/>
</dbReference>
<dbReference type="EC" id="2.7.7.59" evidence="8"/>
<comment type="catalytic activity">
    <reaction evidence="8">
        <text>[protein-PII]-uridylyl-L-tyrosine + H2O = [protein-PII]-L-tyrosine + UMP + H(+)</text>
        <dbReference type="Rhea" id="RHEA:48600"/>
        <dbReference type="Rhea" id="RHEA-COMP:12147"/>
        <dbReference type="Rhea" id="RHEA-COMP:12148"/>
        <dbReference type="ChEBI" id="CHEBI:15377"/>
        <dbReference type="ChEBI" id="CHEBI:15378"/>
        <dbReference type="ChEBI" id="CHEBI:46858"/>
        <dbReference type="ChEBI" id="CHEBI:57865"/>
        <dbReference type="ChEBI" id="CHEBI:90602"/>
    </reaction>
</comment>
<dbReference type="OrthoDB" id="9758038at2"/>
<comment type="function">
    <text evidence="8">Modifies, by uridylylation and deuridylylation, the PII regulatory proteins (GlnB and homologs), in response to the nitrogen status of the cell that GlnD senses through the glutamine level. Under low glutamine levels, catalyzes the conversion of the PII proteins and UTP to PII-UMP and PPi, while under higher glutamine levels, GlnD hydrolyzes PII-UMP to PII and UMP (deuridylylation). Thus, controls uridylylation state and activity of the PII proteins, and plays an important role in the regulation of nitrogen metabolism.</text>
</comment>
<dbReference type="InterPro" id="IPR002912">
    <property type="entry name" value="ACT_dom"/>
</dbReference>
<evidence type="ECO:0000256" key="2">
    <source>
        <dbReference type="ARBA" id="ARBA00022695"/>
    </source>
</evidence>
<comment type="catalytic activity">
    <reaction evidence="7">
        <text>guanosine 3',5'-bis(diphosphate) + H2O = GDP + diphosphate + H(+)</text>
        <dbReference type="Rhea" id="RHEA:14253"/>
        <dbReference type="ChEBI" id="CHEBI:15377"/>
        <dbReference type="ChEBI" id="CHEBI:15378"/>
        <dbReference type="ChEBI" id="CHEBI:33019"/>
        <dbReference type="ChEBI" id="CHEBI:58189"/>
        <dbReference type="ChEBI" id="CHEBI:77828"/>
        <dbReference type="EC" id="3.1.7.2"/>
    </reaction>
</comment>
<dbReference type="Proteomes" id="UP000250079">
    <property type="component" value="Chromosome"/>
</dbReference>
<evidence type="ECO:0000313" key="11">
    <source>
        <dbReference type="EMBL" id="ASJ75170.1"/>
    </source>
</evidence>
<comment type="activity regulation">
    <text evidence="8">Uridylyltransferase (UTase) activity is inhibited by glutamine, while glutamine activates uridylyl-removing (UR) activity.</text>
</comment>
<dbReference type="GO" id="GO:0008081">
    <property type="term" value="F:phosphoric diester hydrolase activity"/>
    <property type="evidence" value="ECO:0007669"/>
    <property type="project" value="UniProtKB-UniRule"/>
</dbReference>
<keyword evidence="1 8" id="KW-0808">Transferase</keyword>
<keyword evidence="12" id="KW-1185">Reference proteome</keyword>
<evidence type="ECO:0000259" key="10">
    <source>
        <dbReference type="PROSITE" id="PS51831"/>
    </source>
</evidence>
<feature type="region of interest" description="Uridylyltransferase" evidence="8">
    <location>
        <begin position="1"/>
        <end position="362"/>
    </location>
</feature>
<dbReference type="InterPro" id="IPR043519">
    <property type="entry name" value="NT_sf"/>
</dbReference>
<sequence>MTTLPGSPAPRPAQWEQIDFPTVRDQIIRAIQELINSSEHSTDLYRKAIQLGGDAIHEQFLKGAQASCLLELRTAVIDYILRHLWGRQADAFDGLALVAVGGYGRGELHPHSDIDIAILLPSQQSDEDTGARNAILSDWITALWDLNLDIGHSVRTVADCEREAGSDITVITNLMEARLLCGCNDLFKEMQEIIQPSHMWTSAEFFAAKVAEQEERHKRFQTNAYRLEPNIKESQGGLRDFQTIAWVCQRQFGTAGLNALVTRGLLEPQELVRLREGLELLWRIRYLLHHVSKRREDRLLFDYQKDIAHAFGYLDDTENRSIEQLMQRFYRSVMSLLRLNEILLQGIGGIISGVTAASEIIPINSRFQLRNGFLEVTGDDVFMHYPPALLELFLVFGNTPEALNVRSNTVRLIRANLPLINDRFRSDPVVRNLFVQIFSNPHKLTRTVRLMNRYGVMAAYLPAFDKIVGRMQYDLFHIYTVDEHTLGVIRNLRRMMLPQFADEMPHGSSVAKLIKKPYILYLTALFHDIAKGRGGDHSVLGAEDVKVFAATHGLPQEDAELMEWTVRNHLLMSMTAQRKDIDDPNEQLEFARQCGSIERLNHLYLLTISDIRATNPELWNSFKQSLLQSLHRHAMLILKRGLDNPLDVEDVINRRQEHTRTLLDDSLENDPRVDMLWATLGDDYFRQYQAVEIARHTEILLANEDTPGPLVSLRYSASRGSTEILIYTPDDKALFALITAVMERLQLNILSATINTTAGGFALDTFHVLDATQMPIEDISRIDEVRQTLTYELGVPRNLPRLDVQYPSRRLRYFSVSTQVECSNDESGFTEVHITAADRPGILSGIGRVLMGANFNVHAARIATLGERIDDVFLLSNEHGNSLTAAEQQTVSELLQQEL</sequence>
<evidence type="ECO:0000256" key="5">
    <source>
        <dbReference type="ARBA" id="ARBA00022842"/>
    </source>
</evidence>
<evidence type="ECO:0000256" key="3">
    <source>
        <dbReference type="ARBA" id="ARBA00022737"/>
    </source>
</evidence>
<dbReference type="HAMAP" id="MF_00277">
    <property type="entry name" value="PII_uridylyl_transf"/>
    <property type="match status" value="1"/>
</dbReference>
<keyword evidence="3" id="KW-0677">Repeat</keyword>
<dbReference type="PANTHER" id="PTHR47320">
    <property type="entry name" value="BIFUNCTIONAL URIDYLYLTRANSFERASE/URIDYLYL-REMOVING ENZYME"/>
    <property type="match status" value="1"/>
</dbReference>
<keyword evidence="2 8" id="KW-0548">Nucleotidyltransferase</keyword>
<comment type="caution">
    <text evidence="8">Lacks conserved residue(s) required for the propagation of feature annotation.</text>
</comment>
<dbReference type="SMART" id="SM00471">
    <property type="entry name" value="HDc"/>
    <property type="match status" value="1"/>
</dbReference>
<dbReference type="SUPFAM" id="SSF81593">
    <property type="entry name" value="Nucleotidyltransferase substrate binding subunit/domain"/>
    <property type="match status" value="1"/>
</dbReference>
<keyword evidence="4 8" id="KW-0378">Hydrolase</keyword>
<dbReference type="CDD" id="cd04899">
    <property type="entry name" value="ACT_ACR-UUR-like_2"/>
    <property type="match status" value="1"/>
</dbReference>